<dbReference type="EMBL" id="QFWT01000014">
    <property type="protein sequence ID" value="PWI31850.1"/>
    <property type="molecule type" value="Genomic_DNA"/>
</dbReference>
<comment type="caution">
    <text evidence="1">The sequence shown here is derived from an EMBL/GenBank/DDBJ whole genome shotgun (WGS) entry which is preliminary data.</text>
</comment>
<evidence type="ECO:0000313" key="2">
    <source>
        <dbReference type="Proteomes" id="UP000245362"/>
    </source>
</evidence>
<sequence length="218" mass="24385">MRSGGNLPKSALSAFLNRYPEALVVKLKLRASVQKQREGDRLMHDFLYRLQKQAHQLKKQGHGGFACPILVSFKKLMVEDSSTQFLVAVTFNLKAFGRKLPDDIKKQVKRWVSMSWASALMTGSHMVTHLVQFSPGQPYLCLRPGSPQYRDAIEALERTFAGISSGISHPASHRFHHLQGFFPSKKYTAISEYPHSSSFTQNLFNVGADGCPSSGYPN</sequence>
<dbReference type="RefSeq" id="WP_109321153.1">
    <property type="nucleotide sequence ID" value="NZ_QFWT01000014.1"/>
</dbReference>
<reference evidence="1 2" key="1">
    <citation type="submission" date="2018-05" db="EMBL/GenBank/DDBJ databases">
        <title>Vibrio limimaris sp. nov., isolated from marine sediment.</title>
        <authorList>
            <person name="Li C.-M."/>
        </authorList>
    </citation>
    <scope>NUCLEOTIDE SEQUENCE [LARGE SCALE GENOMIC DNA]</scope>
    <source>
        <strain evidence="1 2">E4404</strain>
    </source>
</reference>
<dbReference type="OrthoDB" id="9843641at2"/>
<name>A0A2U3B4X9_9VIBR</name>
<evidence type="ECO:0000313" key="1">
    <source>
        <dbReference type="EMBL" id="PWI31850.1"/>
    </source>
</evidence>
<proteinExistence type="predicted"/>
<dbReference type="AlphaFoldDB" id="A0A2U3B4X9"/>
<accession>A0A2U3B4X9</accession>
<protein>
    <submittedName>
        <fullName evidence="1">Uncharacterized protein</fullName>
    </submittedName>
</protein>
<keyword evidence="2" id="KW-1185">Reference proteome</keyword>
<gene>
    <name evidence="1" type="ORF">DI392_18380</name>
</gene>
<dbReference type="Proteomes" id="UP000245362">
    <property type="component" value="Unassembled WGS sequence"/>
</dbReference>
<organism evidence="1 2">
    <name type="scientific">Vibrio albus</name>
    <dbReference type="NCBI Taxonomy" id="2200953"/>
    <lineage>
        <taxon>Bacteria</taxon>
        <taxon>Pseudomonadati</taxon>
        <taxon>Pseudomonadota</taxon>
        <taxon>Gammaproteobacteria</taxon>
        <taxon>Vibrionales</taxon>
        <taxon>Vibrionaceae</taxon>
        <taxon>Vibrio</taxon>
    </lineage>
</organism>